<feature type="region of interest" description="Disordered" evidence="1">
    <location>
        <begin position="1"/>
        <end position="64"/>
    </location>
</feature>
<organism evidence="2 3">
    <name type="scientific">Corynebacterium atypicum</name>
    <dbReference type="NCBI Taxonomy" id="191610"/>
    <lineage>
        <taxon>Bacteria</taxon>
        <taxon>Bacillati</taxon>
        <taxon>Actinomycetota</taxon>
        <taxon>Actinomycetes</taxon>
        <taxon>Mycobacteriales</taxon>
        <taxon>Corynebacteriaceae</taxon>
        <taxon>Corynebacterium</taxon>
    </lineage>
</organism>
<name>A0ABN4DBP3_9CORY</name>
<evidence type="ECO:0000313" key="3">
    <source>
        <dbReference type="Proteomes" id="UP000028504"/>
    </source>
</evidence>
<reference evidence="2 3" key="1">
    <citation type="submission" date="2014-07" db="EMBL/GenBank/DDBJ databases">
        <title>Complete genome sequence of Corynebacterium atypicum DSM 44849: identifiction of the mycolic acid biosynthesis genes.</title>
        <authorList>
            <person name="Tippelt A."/>
            <person name="Mollmann S."/>
            <person name="Albersmeier A."/>
            <person name="Jaenicke S."/>
            <person name="Ruckert C."/>
            <person name="Tauch A."/>
        </authorList>
    </citation>
    <scope>NUCLEOTIDE SEQUENCE [LARGE SCALE GENOMIC DNA]</scope>
    <source>
        <strain evidence="2 3">R2070</strain>
    </source>
</reference>
<sequence>MVDHGDGEVSGGKPADHGGEYATVGESVDADHRRAAGGGVDEVGDVSLSGQRPADLDSVGCQQA</sequence>
<keyword evidence="3" id="KW-1185">Reference proteome</keyword>
<dbReference type="Proteomes" id="UP000028504">
    <property type="component" value="Chromosome"/>
</dbReference>
<evidence type="ECO:0000256" key="1">
    <source>
        <dbReference type="SAM" id="MobiDB-lite"/>
    </source>
</evidence>
<evidence type="ECO:0000313" key="2">
    <source>
        <dbReference type="EMBL" id="AIG63805.1"/>
    </source>
</evidence>
<protein>
    <submittedName>
        <fullName evidence="2">Uncharacterized protein</fullName>
    </submittedName>
</protein>
<accession>A0ABN4DBP3</accession>
<gene>
    <name evidence="2" type="ORF">CATYP_02890</name>
</gene>
<proteinExistence type="predicted"/>
<dbReference type="RefSeq" id="WP_038604727.1">
    <property type="nucleotide sequence ID" value="NZ_CP008944.1"/>
</dbReference>
<dbReference type="EMBL" id="CP008944">
    <property type="protein sequence ID" value="AIG63805.1"/>
    <property type="molecule type" value="Genomic_DNA"/>
</dbReference>